<reference evidence="2" key="2">
    <citation type="journal article" date="2024" name="Plant">
        <title>Genomic evolution and insights into agronomic trait innovations of Sesamum species.</title>
        <authorList>
            <person name="Miao H."/>
            <person name="Wang L."/>
            <person name="Qu L."/>
            <person name="Liu H."/>
            <person name="Sun Y."/>
            <person name="Le M."/>
            <person name="Wang Q."/>
            <person name="Wei S."/>
            <person name="Zheng Y."/>
            <person name="Lin W."/>
            <person name="Duan Y."/>
            <person name="Cao H."/>
            <person name="Xiong S."/>
            <person name="Wang X."/>
            <person name="Wei L."/>
            <person name="Li C."/>
            <person name="Ma Q."/>
            <person name="Ju M."/>
            <person name="Zhao R."/>
            <person name="Li G."/>
            <person name="Mu C."/>
            <person name="Tian Q."/>
            <person name="Mei H."/>
            <person name="Zhang T."/>
            <person name="Gao T."/>
            <person name="Zhang H."/>
        </authorList>
    </citation>
    <scope>NUCLEOTIDE SEQUENCE</scope>
    <source>
        <strain evidence="2">K16</strain>
    </source>
</reference>
<gene>
    <name evidence="2" type="ORF">Sango_2921700</name>
</gene>
<reference evidence="2" key="1">
    <citation type="submission" date="2020-06" db="EMBL/GenBank/DDBJ databases">
        <authorList>
            <person name="Li T."/>
            <person name="Hu X."/>
            <person name="Zhang T."/>
            <person name="Song X."/>
            <person name="Zhang H."/>
            <person name="Dai N."/>
            <person name="Sheng W."/>
            <person name="Hou X."/>
            <person name="Wei L."/>
        </authorList>
    </citation>
    <scope>NUCLEOTIDE SEQUENCE</scope>
    <source>
        <strain evidence="2">K16</strain>
        <tissue evidence="2">Leaf</tissue>
    </source>
</reference>
<keyword evidence="3" id="KW-1185">Reference proteome</keyword>
<dbReference type="Pfam" id="PF07727">
    <property type="entry name" value="RVT_2"/>
    <property type="match status" value="1"/>
</dbReference>
<evidence type="ECO:0000313" key="2">
    <source>
        <dbReference type="EMBL" id="KAK4381917.1"/>
    </source>
</evidence>
<comment type="caution">
    <text evidence="2">The sequence shown here is derived from an EMBL/GenBank/DDBJ whole genome shotgun (WGS) entry which is preliminary data.</text>
</comment>
<organism evidence="2 3">
    <name type="scientific">Sesamum angolense</name>
    <dbReference type="NCBI Taxonomy" id="2727404"/>
    <lineage>
        <taxon>Eukaryota</taxon>
        <taxon>Viridiplantae</taxon>
        <taxon>Streptophyta</taxon>
        <taxon>Embryophyta</taxon>
        <taxon>Tracheophyta</taxon>
        <taxon>Spermatophyta</taxon>
        <taxon>Magnoliopsida</taxon>
        <taxon>eudicotyledons</taxon>
        <taxon>Gunneridae</taxon>
        <taxon>Pentapetalae</taxon>
        <taxon>asterids</taxon>
        <taxon>lamiids</taxon>
        <taxon>Lamiales</taxon>
        <taxon>Pedaliaceae</taxon>
        <taxon>Sesamum</taxon>
    </lineage>
</organism>
<dbReference type="Proteomes" id="UP001289374">
    <property type="component" value="Unassembled WGS sequence"/>
</dbReference>
<evidence type="ECO:0000259" key="1">
    <source>
        <dbReference type="Pfam" id="PF07727"/>
    </source>
</evidence>
<proteinExistence type="predicted"/>
<protein>
    <submittedName>
        <fullName evidence="2">Retrovirus-related Pol polyprotein from transposon RE1</fullName>
    </submittedName>
</protein>
<dbReference type="InterPro" id="IPR013103">
    <property type="entry name" value="RVT_2"/>
</dbReference>
<dbReference type="EMBL" id="JACGWL010000786">
    <property type="protein sequence ID" value="KAK4381917.1"/>
    <property type="molecule type" value="Genomic_DNA"/>
</dbReference>
<evidence type="ECO:0000313" key="3">
    <source>
        <dbReference type="Proteomes" id="UP001289374"/>
    </source>
</evidence>
<name>A0AAE1T670_9LAMI</name>
<dbReference type="AlphaFoldDB" id="A0AAE1T670"/>
<sequence>MPIEPENDLPIALRKGKRSFTAHPLANSISYDHLSPSFRTFAASLSSTFIPRTYHEAVLHPEWKLAMDDEMPTLIFHGTWELGLAPADANVVSCRWVFTLKYQADGSIHRYKAHLVAKGFTQTYGVNYFETFSHIARLNSIRVLFSLAIN</sequence>
<feature type="domain" description="Reverse transcriptase Ty1/copia-type" evidence="1">
    <location>
        <begin position="79"/>
        <end position="149"/>
    </location>
</feature>
<accession>A0AAE1T670</accession>